<feature type="region of interest" description="Disordered" evidence="1">
    <location>
        <begin position="1"/>
        <end position="20"/>
    </location>
</feature>
<gene>
    <name evidence="3" type="ORF">G4177_25065</name>
</gene>
<sequence length="636" mass="69014">MATAAASWAAPPPGLPLVDLDEPEERTLMAISTVASPEPIASPLPVASFDLAFPDPDEPEERTLMAISTVASPEPFAPPPPVASADLAFLDPDEPEERTLMAISTVASPEPFAPPPPVASFDLAFPDPDEPEERTLMAIPAVQAPPEPPPGNAPPPEVVAAALPPLVQEEEVEERTVLDLRPITQVNPLVPRPVLHVAPAAKPVVPVAPAVSEEPATYVGKDQALPPSPPDEPSETKTFIGQDGPVPPPPPMPDPVTFVGKERRDVAAPPAMLAGASPSGGADLLALLSPEENDSTQSLPPPDSEASFVQPARSVTVVAKVEPSTAADRARRRRQLARTLGGQVILAWNRQSRLRRTGFVSLACVVVLATLFGVVSLVSRSSLGLPGREPFKLGLETVPDSFGLGQGVRWIHADDKVFDFRFVSPTRAVAVLHYQASNISKDEVNLSLNGVSLGWVPPDTAQTQERELEQVMPPGLLRRNENNQVLFDNALNPPGQESWRIWNLRLEIIPVPELPPDQLLASAREAVTAGARFYELKDVGGENLFRAWQQYRSAWITLEALDEKPDLYGEVRERIAQISTELDHRCGKLMLEFQQAVQFRSRRQAVAALAEVRRRFPSTEHRCHNLAVEKAYEHEL</sequence>
<keyword evidence="2" id="KW-0472">Membrane</keyword>
<proteinExistence type="predicted"/>
<feature type="transmembrane region" description="Helical" evidence="2">
    <location>
        <begin position="359"/>
        <end position="378"/>
    </location>
</feature>
<dbReference type="EMBL" id="JAAIYO010000008">
    <property type="protein sequence ID" value="MBE4751448.1"/>
    <property type="molecule type" value="Genomic_DNA"/>
</dbReference>
<comment type="caution">
    <text evidence="3">The sequence shown here is derived from an EMBL/GenBank/DDBJ whole genome shotgun (WGS) entry which is preliminary data.</text>
</comment>
<evidence type="ECO:0000256" key="2">
    <source>
        <dbReference type="SAM" id="Phobius"/>
    </source>
</evidence>
<feature type="region of interest" description="Disordered" evidence="1">
    <location>
        <begin position="218"/>
        <end position="255"/>
    </location>
</feature>
<organism evidence="3 4">
    <name type="scientific">Corallococcus soli</name>
    <dbReference type="NCBI Taxonomy" id="2710757"/>
    <lineage>
        <taxon>Bacteria</taxon>
        <taxon>Pseudomonadati</taxon>
        <taxon>Myxococcota</taxon>
        <taxon>Myxococcia</taxon>
        <taxon>Myxococcales</taxon>
        <taxon>Cystobacterineae</taxon>
        <taxon>Myxococcaceae</taxon>
        <taxon>Corallococcus</taxon>
    </lineage>
</organism>
<evidence type="ECO:0008006" key="5">
    <source>
        <dbReference type="Google" id="ProtNLM"/>
    </source>
</evidence>
<evidence type="ECO:0000256" key="1">
    <source>
        <dbReference type="SAM" id="MobiDB-lite"/>
    </source>
</evidence>
<dbReference type="Proteomes" id="UP001516472">
    <property type="component" value="Unassembled WGS sequence"/>
</dbReference>
<keyword evidence="2" id="KW-0812">Transmembrane</keyword>
<evidence type="ECO:0000313" key="4">
    <source>
        <dbReference type="Proteomes" id="UP001516472"/>
    </source>
</evidence>
<name>A0ABR9PU36_9BACT</name>
<protein>
    <recommendedName>
        <fullName evidence="5">FHA domain-containing protein</fullName>
    </recommendedName>
</protein>
<keyword evidence="2" id="KW-1133">Transmembrane helix</keyword>
<reference evidence="3 4" key="1">
    <citation type="submission" date="2020-02" db="EMBL/GenBank/DDBJ databases">
        <authorList>
            <person name="Babadi Z.K."/>
            <person name="Risdian C."/>
            <person name="Ebrahimipour G.H."/>
            <person name="Wink J."/>
        </authorList>
    </citation>
    <scope>NUCLEOTIDE SEQUENCE [LARGE SCALE GENOMIC DNA]</scope>
    <source>
        <strain evidence="3 4">ZKHCc1 1396</strain>
    </source>
</reference>
<keyword evidence="4" id="KW-1185">Reference proteome</keyword>
<feature type="compositionally biased region" description="Pro residues" evidence="1">
    <location>
        <begin position="245"/>
        <end position="254"/>
    </location>
</feature>
<evidence type="ECO:0000313" key="3">
    <source>
        <dbReference type="EMBL" id="MBE4751448.1"/>
    </source>
</evidence>
<dbReference type="RefSeq" id="WP_193428655.1">
    <property type="nucleotide sequence ID" value="NZ_JAAIYO010000008.1"/>
</dbReference>
<accession>A0ABR9PU36</accession>